<dbReference type="RefSeq" id="WP_380018722.1">
    <property type="nucleotide sequence ID" value="NZ_JBHSHD010000002.1"/>
</dbReference>
<name>A0ABV9QPW7_9GAMM</name>
<accession>A0ABV9QPW7</accession>
<protein>
    <submittedName>
        <fullName evidence="2">2OG-Fe(II) oxygenase</fullName>
        <ecNumber evidence="2">1.14.11.-</ecNumber>
    </submittedName>
</protein>
<evidence type="ECO:0000313" key="2">
    <source>
        <dbReference type="EMBL" id="MFC4818987.1"/>
    </source>
</evidence>
<evidence type="ECO:0000313" key="3">
    <source>
        <dbReference type="Proteomes" id="UP001595886"/>
    </source>
</evidence>
<reference evidence="3" key="1">
    <citation type="journal article" date="2019" name="Int. J. Syst. Evol. Microbiol.">
        <title>The Global Catalogue of Microorganisms (GCM) 10K type strain sequencing project: providing services to taxonomists for standard genome sequencing and annotation.</title>
        <authorList>
            <consortium name="The Broad Institute Genomics Platform"/>
            <consortium name="The Broad Institute Genome Sequencing Center for Infectious Disease"/>
            <person name="Wu L."/>
            <person name="Ma J."/>
        </authorList>
    </citation>
    <scope>NUCLEOTIDE SEQUENCE [LARGE SCALE GENOMIC DNA]</scope>
    <source>
        <strain evidence="3">CCUG 30340</strain>
    </source>
</reference>
<dbReference type="GO" id="GO:0016491">
    <property type="term" value="F:oxidoreductase activity"/>
    <property type="evidence" value="ECO:0007669"/>
    <property type="project" value="UniProtKB-KW"/>
</dbReference>
<dbReference type="Gene3D" id="2.60.120.620">
    <property type="entry name" value="q2cbj1_9rhob like domain"/>
    <property type="match status" value="1"/>
</dbReference>
<dbReference type="InterPro" id="IPR044862">
    <property type="entry name" value="Pro_4_hyd_alph_FE2OG_OXY"/>
</dbReference>
<gene>
    <name evidence="2" type="ORF">ACFO6Q_01555</name>
</gene>
<keyword evidence="3" id="KW-1185">Reference proteome</keyword>
<sequence>MSAQAAGADFVEVYEGALDAGVCGQLIDAFEASGKLARGATAGGVNTQLKDSWDLNISAHAEWSQVVTLLNTAMLRGLMAYVRKYTYLALAPTVLYRKRADGQTAMLGVDDVRAMSDAELQRLVTQLFRPGGINLQRYFADEGGYPYWHSEISPKVDSDDNLHRVLLWTIYLNDAFDEGETEFLYQQRRIVPRTGSLLLAPAGFTHTHRGNKPKNGNKYIATSWVLFQRAAQLYADPTAPR</sequence>
<keyword evidence="2" id="KW-0560">Oxidoreductase</keyword>
<feature type="domain" description="Prolyl 4-hydroxylase alpha subunit Fe(2+) 2OG dioxygenase" evidence="1">
    <location>
        <begin position="135"/>
        <end position="225"/>
    </location>
</feature>
<proteinExistence type="predicted"/>
<dbReference type="Pfam" id="PF13640">
    <property type="entry name" value="2OG-FeII_Oxy_3"/>
    <property type="match status" value="1"/>
</dbReference>
<comment type="caution">
    <text evidence="2">The sequence shown here is derived from an EMBL/GenBank/DDBJ whole genome shotgun (WGS) entry which is preliminary data.</text>
</comment>
<dbReference type="Proteomes" id="UP001595886">
    <property type="component" value="Unassembled WGS sequence"/>
</dbReference>
<organism evidence="2 3">
    <name type="scientific">Dokdonella ginsengisoli</name>
    <dbReference type="NCBI Taxonomy" id="363846"/>
    <lineage>
        <taxon>Bacteria</taxon>
        <taxon>Pseudomonadati</taxon>
        <taxon>Pseudomonadota</taxon>
        <taxon>Gammaproteobacteria</taxon>
        <taxon>Lysobacterales</taxon>
        <taxon>Rhodanobacteraceae</taxon>
        <taxon>Dokdonella</taxon>
    </lineage>
</organism>
<dbReference type="EC" id="1.14.11.-" evidence="2"/>
<evidence type="ECO:0000259" key="1">
    <source>
        <dbReference type="Pfam" id="PF13640"/>
    </source>
</evidence>
<dbReference type="EMBL" id="JBHSHD010000002">
    <property type="protein sequence ID" value="MFC4818987.1"/>
    <property type="molecule type" value="Genomic_DNA"/>
</dbReference>